<dbReference type="GO" id="GO:0005829">
    <property type="term" value="C:cytosol"/>
    <property type="evidence" value="ECO:0007669"/>
    <property type="project" value="TreeGrafter"/>
</dbReference>
<dbReference type="Pfam" id="PF00579">
    <property type="entry name" value="tRNA-synt_1b"/>
    <property type="match status" value="1"/>
</dbReference>
<dbReference type="PRINTS" id="PR01039">
    <property type="entry name" value="TRNASYNTHTRP"/>
</dbReference>
<dbReference type="PANTHER" id="PTHR43766">
    <property type="entry name" value="TRYPTOPHAN--TRNA LIGASE, MITOCHONDRIAL"/>
    <property type="match status" value="1"/>
</dbReference>
<dbReference type="InterPro" id="IPR001412">
    <property type="entry name" value="aa-tRNA-synth_I_CS"/>
</dbReference>
<dbReference type="EMBL" id="DXBX01000054">
    <property type="protein sequence ID" value="HIZ33248.1"/>
    <property type="molecule type" value="Genomic_DNA"/>
</dbReference>
<evidence type="ECO:0000256" key="10">
    <source>
        <dbReference type="RuleBase" id="RU363036"/>
    </source>
</evidence>
<evidence type="ECO:0000256" key="4">
    <source>
        <dbReference type="ARBA" id="ARBA00022741"/>
    </source>
</evidence>
<dbReference type="SUPFAM" id="SSF52374">
    <property type="entry name" value="Nucleotidylyl transferase"/>
    <property type="match status" value="1"/>
</dbReference>
<dbReference type="NCBIfam" id="TIGR00233">
    <property type="entry name" value="trpS"/>
    <property type="match status" value="1"/>
</dbReference>
<keyword evidence="6 10" id="KW-0648">Protein biosynthesis</keyword>
<dbReference type="InterPro" id="IPR002305">
    <property type="entry name" value="aa-tRNA-synth_Ic"/>
</dbReference>
<dbReference type="CDD" id="cd00806">
    <property type="entry name" value="TrpRS_core"/>
    <property type="match status" value="1"/>
</dbReference>
<proteinExistence type="inferred from homology"/>
<evidence type="ECO:0000256" key="9">
    <source>
        <dbReference type="NCBIfam" id="TIGR00233"/>
    </source>
</evidence>
<evidence type="ECO:0000256" key="7">
    <source>
        <dbReference type="ARBA" id="ARBA00023146"/>
    </source>
</evidence>
<comment type="similarity">
    <text evidence="1 10">Belongs to the class-I aminoacyl-tRNA synthetase family.</text>
</comment>
<keyword evidence="4 10" id="KW-0547">Nucleotide-binding</keyword>
<reference evidence="11" key="2">
    <citation type="submission" date="2021-04" db="EMBL/GenBank/DDBJ databases">
        <authorList>
            <person name="Gilroy R."/>
        </authorList>
    </citation>
    <scope>NUCLEOTIDE SEQUENCE</scope>
    <source>
        <strain evidence="11">ChiHjej9B8-1298</strain>
    </source>
</reference>
<dbReference type="InterPro" id="IPR014729">
    <property type="entry name" value="Rossmann-like_a/b/a_fold"/>
</dbReference>
<evidence type="ECO:0000313" key="11">
    <source>
        <dbReference type="EMBL" id="HIZ33248.1"/>
    </source>
</evidence>
<evidence type="ECO:0000256" key="5">
    <source>
        <dbReference type="ARBA" id="ARBA00022840"/>
    </source>
</evidence>
<evidence type="ECO:0000313" key="12">
    <source>
        <dbReference type="Proteomes" id="UP000824028"/>
    </source>
</evidence>
<evidence type="ECO:0000256" key="3">
    <source>
        <dbReference type="ARBA" id="ARBA00022598"/>
    </source>
</evidence>
<keyword evidence="3 10" id="KW-0436">Ligase</keyword>
<organism evidence="11 12">
    <name type="scientific">Candidatus Bacteroides merdigallinarum</name>
    <dbReference type="NCBI Taxonomy" id="2838473"/>
    <lineage>
        <taxon>Bacteria</taxon>
        <taxon>Pseudomonadati</taxon>
        <taxon>Bacteroidota</taxon>
        <taxon>Bacteroidia</taxon>
        <taxon>Bacteroidales</taxon>
        <taxon>Bacteroidaceae</taxon>
        <taxon>Bacteroides</taxon>
    </lineage>
</organism>
<evidence type="ECO:0000256" key="1">
    <source>
        <dbReference type="ARBA" id="ARBA00005594"/>
    </source>
</evidence>
<accession>A0A9D2J1P7</accession>
<protein>
    <recommendedName>
        <fullName evidence="2 9">Tryptophan--tRNA ligase</fullName>
        <ecNumber evidence="2 9">6.1.1.2</ecNumber>
    </recommendedName>
</protein>
<dbReference type="GO" id="GO:0005524">
    <property type="term" value="F:ATP binding"/>
    <property type="evidence" value="ECO:0007669"/>
    <property type="project" value="UniProtKB-KW"/>
</dbReference>
<gene>
    <name evidence="11" type="primary">trpS</name>
    <name evidence="11" type="ORF">H9814_06890</name>
</gene>
<dbReference type="FunFam" id="3.40.50.620:FF:000094">
    <property type="entry name" value="Tryptophan--tRNA ligase"/>
    <property type="match status" value="1"/>
</dbReference>
<evidence type="ECO:0000256" key="6">
    <source>
        <dbReference type="ARBA" id="ARBA00022917"/>
    </source>
</evidence>
<dbReference type="GO" id="GO:0004830">
    <property type="term" value="F:tryptophan-tRNA ligase activity"/>
    <property type="evidence" value="ECO:0007669"/>
    <property type="project" value="UniProtKB-UniRule"/>
</dbReference>
<comment type="caution">
    <text evidence="11">The sequence shown here is derived from an EMBL/GenBank/DDBJ whole genome shotgun (WGS) entry which is preliminary data.</text>
</comment>
<sequence>MSKQKIILTGDRPTGRLHIGHYVGSLRRRVELQNAGDYDRMFVFIADAQALTDNMDTPEKVRQNVIEVALDYLACGLDPTRCTLFIQSQIPELCELTFYYMDLVTVSRLQRNPTVKTEIQMRNFEASIPVGFFTYPISQAADITAFRATTVPVGEDQEPMLEQAREIVRRFNHIYGETLVEPEILLPDNAACLRLPGTDGKAKMSKSLGNCIYLSDDADTVAAKIKTMYTDPNHLRVQDPGQVEGNPVFTYLDAFCRPEHFGRYLPDYPDLEELKAHYRRGGLGDVKVKKFLTAIMQETLEPIRTRRKEFEQDIPAIYAMLRQGCEQAREAAAQTLDDVRRAMKINYFDDEELIREQAARFAQQAKG</sequence>
<keyword evidence="5 10" id="KW-0067">ATP-binding</keyword>
<dbReference type="PANTHER" id="PTHR43766:SF1">
    <property type="entry name" value="TRYPTOPHAN--TRNA LIGASE, MITOCHONDRIAL"/>
    <property type="match status" value="1"/>
</dbReference>
<keyword evidence="7 10" id="KW-0030">Aminoacyl-tRNA synthetase</keyword>
<dbReference type="Gene3D" id="3.40.50.620">
    <property type="entry name" value="HUPs"/>
    <property type="match status" value="1"/>
</dbReference>
<evidence type="ECO:0000256" key="2">
    <source>
        <dbReference type="ARBA" id="ARBA00013161"/>
    </source>
</evidence>
<reference evidence="11" key="1">
    <citation type="journal article" date="2021" name="PeerJ">
        <title>Extensive microbial diversity within the chicken gut microbiome revealed by metagenomics and culture.</title>
        <authorList>
            <person name="Gilroy R."/>
            <person name="Ravi A."/>
            <person name="Getino M."/>
            <person name="Pursley I."/>
            <person name="Horton D.L."/>
            <person name="Alikhan N.F."/>
            <person name="Baker D."/>
            <person name="Gharbi K."/>
            <person name="Hall N."/>
            <person name="Watson M."/>
            <person name="Adriaenssens E.M."/>
            <person name="Foster-Nyarko E."/>
            <person name="Jarju S."/>
            <person name="Secka A."/>
            <person name="Antonio M."/>
            <person name="Oren A."/>
            <person name="Chaudhuri R.R."/>
            <person name="La Ragione R."/>
            <person name="Hildebrand F."/>
            <person name="Pallen M.J."/>
        </authorList>
    </citation>
    <scope>NUCLEOTIDE SEQUENCE</scope>
    <source>
        <strain evidence="11">ChiHjej9B8-1298</strain>
    </source>
</reference>
<dbReference type="GO" id="GO:0006436">
    <property type="term" value="P:tryptophanyl-tRNA aminoacylation"/>
    <property type="evidence" value="ECO:0007669"/>
    <property type="project" value="UniProtKB-UniRule"/>
</dbReference>
<dbReference type="AlphaFoldDB" id="A0A9D2J1P7"/>
<name>A0A9D2J1P7_9BACE</name>
<comment type="catalytic activity">
    <reaction evidence="8">
        <text>tRNA(Trp) + L-tryptophan + ATP = L-tryptophyl-tRNA(Trp) + AMP + diphosphate + H(+)</text>
        <dbReference type="Rhea" id="RHEA:24080"/>
        <dbReference type="Rhea" id="RHEA-COMP:9671"/>
        <dbReference type="Rhea" id="RHEA-COMP:9705"/>
        <dbReference type="ChEBI" id="CHEBI:15378"/>
        <dbReference type="ChEBI" id="CHEBI:30616"/>
        <dbReference type="ChEBI" id="CHEBI:33019"/>
        <dbReference type="ChEBI" id="CHEBI:57912"/>
        <dbReference type="ChEBI" id="CHEBI:78442"/>
        <dbReference type="ChEBI" id="CHEBI:78535"/>
        <dbReference type="ChEBI" id="CHEBI:456215"/>
        <dbReference type="EC" id="6.1.1.2"/>
    </reaction>
</comment>
<dbReference type="Proteomes" id="UP000824028">
    <property type="component" value="Unassembled WGS sequence"/>
</dbReference>
<dbReference type="EC" id="6.1.1.2" evidence="2 9"/>
<dbReference type="PROSITE" id="PS00178">
    <property type="entry name" value="AA_TRNA_LIGASE_I"/>
    <property type="match status" value="1"/>
</dbReference>
<dbReference type="InterPro" id="IPR002306">
    <property type="entry name" value="Trp-tRNA-ligase"/>
</dbReference>
<dbReference type="InterPro" id="IPR050203">
    <property type="entry name" value="Trp-tRNA_synthetase"/>
</dbReference>
<dbReference type="FunFam" id="1.10.240.10:FF:000005">
    <property type="entry name" value="Tryptophan--tRNA ligase"/>
    <property type="match status" value="1"/>
</dbReference>
<evidence type="ECO:0000256" key="8">
    <source>
        <dbReference type="ARBA" id="ARBA00049929"/>
    </source>
</evidence>
<dbReference type="Gene3D" id="1.10.240.10">
    <property type="entry name" value="Tyrosyl-Transfer RNA Synthetase"/>
    <property type="match status" value="1"/>
</dbReference>